<reference evidence="1" key="1">
    <citation type="submission" date="2020-08" db="EMBL/GenBank/DDBJ databases">
        <title>Multicomponent nature underlies the extraordinary mechanical properties of spider dragline silk.</title>
        <authorList>
            <person name="Kono N."/>
            <person name="Nakamura H."/>
            <person name="Mori M."/>
            <person name="Yoshida Y."/>
            <person name="Ohtoshi R."/>
            <person name="Malay A.D."/>
            <person name="Moran D.A.P."/>
            <person name="Tomita M."/>
            <person name="Numata K."/>
            <person name="Arakawa K."/>
        </authorList>
    </citation>
    <scope>NUCLEOTIDE SEQUENCE</scope>
</reference>
<keyword evidence="2" id="KW-1185">Reference proteome</keyword>
<evidence type="ECO:0000313" key="1">
    <source>
        <dbReference type="EMBL" id="GFX92419.1"/>
    </source>
</evidence>
<evidence type="ECO:0000313" key="2">
    <source>
        <dbReference type="Proteomes" id="UP000887159"/>
    </source>
</evidence>
<gene>
    <name evidence="1" type="ORF">TNCV_1706951</name>
</gene>
<accession>A0A8X6RH35</accession>
<proteinExistence type="predicted"/>
<dbReference type="AlphaFoldDB" id="A0A8X6RH35"/>
<comment type="caution">
    <text evidence="1">The sequence shown here is derived from an EMBL/GenBank/DDBJ whole genome shotgun (WGS) entry which is preliminary data.</text>
</comment>
<sequence length="73" mass="7904">MQRKCKKNGSKTVLRMSSTHRWAVSVPLKMSKGVPAVKINGTPDHNSCLRASVACIMKAGSARCPGSLQTHLR</sequence>
<organism evidence="1 2">
    <name type="scientific">Trichonephila clavipes</name>
    <name type="common">Golden silk orbweaver</name>
    <name type="synonym">Nephila clavipes</name>
    <dbReference type="NCBI Taxonomy" id="2585209"/>
    <lineage>
        <taxon>Eukaryota</taxon>
        <taxon>Metazoa</taxon>
        <taxon>Ecdysozoa</taxon>
        <taxon>Arthropoda</taxon>
        <taxon>Chelicerata</taxon>
        <taxon>Arachnida</taxon>
        <taxon>Araneae</taxon>
        <taxon>Araneomorphae</taxon>
        <taxon>Entelegynae</taxon>
        <taxon>Araneoidea</taxon>
        <taxon>Nephilidae</taxon>
        <taxon>Trichonephila</taxon>
    </lineage>
</organism>
<protein>
    <submittedName>
        <fullName evidence="1">Uncharacterized protein</fullName>
    </submittedName>
</protein>
<dbReference type="Proteomes" id="UP000887159">
    <property type="component" value="Unassembled WGS sequence"/>
</dbReference>
<dbReference type="EMBL" id="BMAU01021147">
    <property type="protein sequence ID" value="GFX92419.1"/>
    <property type="molecule type" value="Genomic_DNA"/>
</dbReference>
<name>A0A8X6RH35_TRICX</name>